<feature type="region of interest" description="Disordered" evidence="4">
    <location>
        <begin position="1"/>
        <end position="60"/>
    </location>
</feature>
<evidence type="ECO:0008006" key="9">
    <source>
        <dbReference type="Google" id="ProtNLM"/>
    </source>
</evidence>
<comment type="similarity">
    <text evidence="2">Belongs to the UTP25 family.</text>
</comment>
<feature type="domain" description="UTP25 NTP hydrolase-like" evidence="6">
    <location>
        <begin position="189"/>
        <end position="438"/>
    </location>
</feature>
<dbReference type="GO" id="GO:0000462">
    <property type="term" value="P:maturation of SSU-rRNA from tricistronic rRNA transcript (SSU-rRNA, 5.8S rRNA, LSU-rRNA)"/>
    <property type="evidence" value="ECO:0007669"/>
    <property type="project" value="TreeGrafter"/>
</dbReference>
<dbReference type="PANTHER" id="PTHR12933:SF0">
    <property type="entry name" value="U3 SMALL NUCLEOLAR RNA-ASSOCIATED PROTEIN 25 HOMOLOG"/>
    <property type="match status" value="1"/>
</dbReference>
<name>A0A0A1U2R4_ENTIV</name>
<gene>
    <name evidence="7" type="ORF">EIN_227700</name>
</gene>
<dbReference type="EMBL" id="KB206756">
    <property type="protein sequence ID" value="ELP88347.1"/>
    <property type="molecule type" value="Genomic_DNA"/>
</dbReference>
<dbReference type="InterPro" id="IPR053940">
    <property type="entry name" value="UTP25_NTPase-like"/>
</dbReference>
<evidence type="ECO:0000313" key="7">
    <source>
        <dbReference type="EMBL" id="ELP88347.1"/>
    </source>
</evidence>
<protein>
    <recommendedName>
        <fullName evidence="9">Digestive organ expansion factor</fullName>
    </recommendedName>
</protein>
<dbReference type="OrthoDB" id="10264378at2759"/>
<dbReference type="OMA" id="QNWAHLE"/>
<feature type="compositionally biased region" description="Basic and acidic residues" evidence="4">
    <location>
        <begin position="32"/>
        <end position="60"/>
    </location>
</feature>
<dbReference type="VEuPathDB" id="AmoebaDB:EIN_227700"/>
<dbReference type="KEGG" id="eiv:EIN_227700"/>
<feature type="compositionally biased region" description="Basic residues" evidence="4">
    <location>
        <begin position="1"/>
        <end position="13"/>
    </location>
</feature>
<keyword evidence="8" id="KW-1185">Reference proteome</keyword>
<organism evidence="7 8">
    <name type="scientific">Entamoeba invadens IP1</name>
    <dbReference type="NCBI Taxonomy" id="370355"/>
    <lineage>
        <taxon>Eukaryota</taxon>
        <taxon>Amoebozoa</taxon>
        <taxon>Evosea</taxon>
        <taxon>Archamoebae</taxon>
        <taxon>Mastigamoebida</taxon>
        <taxon>Entamoebidae</taxon>
        <taxon>Entamoeba</taxon>
    </lineage>
</organism>
<dbReference type="RefSeq" id="XP_004255118.1">
    <property type="nucleotide sequence ID" value="XM_004255070.1"/>
</dbReference>
<feature type="domain" description="UTP25 C-terminal" evidence="5">
    <location>
        <begin position="453"/>
        <end position="633"/>
    </location>
</feature>
<reference evidence="7 8" key="1">
    <citation type="submission" date="2012-10" db="EMBL/GenBank/DDBJ databases">
        <authorList>
            <person name="Zafar N."/>
            <person name="Inman J."/>
            <person name="Hall N."/>
            <person name="Lorenzi H."/>
            <person name="Caler E."/>
        </authorList>
    </citation>
    <scope>NUCLEOTIDE SEQUENCE [LARGE SCALE GENOMIC DNA]</scope>
    <source>
        <strain evidence="7 8">IP1</strain>
    </source>
</reference>
<keyword evidence="3" id="KW-0539">Nucleus</keyword>
<dbReference type="GO" id="GO:0032040">
    <property type="term" value="C:small-subunit processome"/>
    <property type="evidence" value="ECO:0007669"/>
    <property type="project" value="TreeGrafter"/>
</dbReference>
<dbReference type="InterPro" id="IPR053939">
    <property type="entry name" value="UTP25_C"/>
</dbReference>
<proteinExistence type="inferred from homology"/>
<dbReference type="Pfam" id="PF22916">
    <property type="entry name" value="UTP25_NTPase-like"/>
    <property type="match status" value="1"/>
</dbReference>
<dbReference type="AlphaFoldDB" id="A0A0A1U2R4"/>
<dbReference type="PANTHER" id="PTHR12933">
    <property type="entry name" value="ORF PROTEIN-RELATED"/>
    <property type="match status" value="1"/>
</dbReference>
<dbReference type="GO" id="GO:0019843">
    <property type="term" value="F:rRNA binding"/>
    <property type="evidence" value="ECO:0007669"/>
    <property type="project" value="TreeGrafter"/>
</dbReference>
<comment type="subcellular location">
    <subcellularLocation>
        <location evidence="1">Nucleus</location>
        <location evidence="1">Nucleolus</location>
    </subcellularLocation>
</comment>
<evidence type="ECO:0000313" key="8">
    <source>
        <dbReference type="Proteomes" id="UP000014680"/>
    </source>
</evidence>
<evidence type="ECO:0000256" key="2">
    <source>
        <dbReference type="ARBA" id="ARBA00009223"/>
    </source>
</evidence>
<dbReference type="InterPro" id="IPR010678">
    <property type="entry name" value="UTP25"/>
</dbReference>
<evidence type="ECO:0000259" key="5">
    <source>
        <dbReference type="Pfam" id="PF06862"/>
    </source>
</evidence>
<accession>A0A0A1U2R4</accession>
<dbReference type="Proteomes" id="UP000014680">
    <property type="component" value="Unassembled WGS sequence"/>
</dbReference>
<evidence type="ECO:0000256" key="4">
    <source>
        <dbReference type="SAM" id="MobiDB-lite"/>
    </source>
</evidence>
<evidence type="ECO:0000256" key="3">
    <source>
        <dbReference type="ARBA" id="ARBA00023242"/>
    </source>
</evidence>
<sequence>MKRRGSSGNKKKGAFSFSNPKEKRVKRGILNFDKEPKKGEQGQKQQEEKKEMTETERGRKIMREVEEIQKVGKLDEDDEDKVEEDLTDVFITQETEVDELPKDVTDECMSNIFLNRPIEEAMMKLPMKMVEKNEQIVVQSNFEEITGEIGKRPENVPISLWKEFVKFLKENKLELDEENYKLLLNLRGYADMFVFHRMNGDQFAVMRLVNTLHIATHLREIRCLRLKHTLSCKENEEPQKDLGFVQCSTLVLFPFKTAALIFIKTLLSLMGPIYQKNIRHEDRFVNGFRDMQNEMENRPKDYYHIFEGNNDDKFRVGISFGKDGVHLYTETFKADLIVASPLGIKAFIEKQGTTMNDMFSSIKLIYIESIDVMEMQNMNYLMEILNVCNKLPVTQHETDIRRVYSHEVEEKGLYYRQSIIYGRYQTPLNNSIVRMCQNSKEMMITENTAMGSLSKLVRNVPINFNRYTVTSALNSPDERFEHFTKVFLPWYMEIGTKKNTLIMIPSYFDYLRVKNYFKEENINGVFVSEYISTRAQINAEIAFKKSEVEFMIITERSHFFNRKKIKGIQNIIFYELPNSANFVPELINFVPSSINDFGVFVLFNKLDTIKLRYTVGDMKAAYLMTMEQDKYTFM</sequence>
<dbReference type="GO" id="GO:0034511">
    <property type="term" value="F:U3 snoRNA binding"/>
    <property type="evidence" value="ECO:0007669"/>
    <property type="project" value="InterPro"/>
</dbReference>
<evidence type="ECO:0000259" key="6">
    <source>
        <dbReference type="Pfam" id="PF22916"/>
    </source>
</evidence>
<evidence type="ECO:0000256" key="1">
    <source>
        <dbReference type="ARBA" id="ARBA00004604"/>
    </source>
</evidence>
<dbReference type="GeneID" id="14887430"/>
<dbReference type="Pfam" id="PF06862">
    <property type="entry name" value="Utp25_C"/>
    <property type="match status" value="1"/>
</dbReference>